<keyword evidence="1" id="KW-0472">Membrane</keyword>
<dbReference type="Proteomes" id="UP000887565">
    <property type="component" value="Unplaced"/>
</dbReference>
<keyword evidence="2" id="KW-1185">Reference proteome</keyword>
<feature type="transmembrane region" description="Helical" evidence="1">
    <location>
        <begin position="40"/>
        <end position="58"/>
    </location>
</feature>
<evidence type="ECO:0000256" key="1">
    <source>
        <dbReference type="SAM" id="Phobius"/>
    </source>
</evidence>
<dbReference type="WBParaSite" id="nRc.2.0.1.t39485-RA">
    <property type="protein sequence ID" value="nRc.2.0.1.t39485-RA"/>
    <property type="gene ID" value="nRc.2.0.1.g39485"/>
</dbReference>
<evidence type="ECO:0000313" key="2">
    <source>
        <dbReference type="Proteomes" id="UP000887565"/>
    </source>
</evidence>
<keyword evidence="1" id="KW-1133">Transmembrane helix</keyword>
<reference evidence="3" key="1">
    <citation type="submission" date="2022-11" db="UniProtKB">
        <authorList>
            <consortium name="WormBaseParasite"/>
        </authorList>
    </citation>
    <scope>IDENTIFICATION</scope>
</reference>
<protein>
    <submittedName>
        <fullName evidence="3">Uncharacterized protein</fullName>
    </submittedName>
</protein>
<name>A0A915KL42_ROMCU</name>
<accession>A0A915KL42</accession>
<dbReference type="AlphaFoldDB" id="A0A915KL42"/>
<evidence type="ECO:0000313" key="3">
    <source>
        <dbReference type="WBParaSite" id="nRc.2.0.1.t39485-RA"/>
    </source>
</evidence>
<organism evidence="2 3">
    <name type="scientific">Romanomermis culicivorax</name>
    <name type="common">Nematode worm</name>
    <dbReference type="NCBI Taxonomy" id="13658"/>
    <lineage>
        <taxon>Eukaryota</taxon>
        <taxon>Metazoa</taxon>
        <taxon>Ecdysozoa</taxon>
        <taxon>Nematoda</taxon>
        <taxon>Enoplea</taxon>
        <taxon>Dorylaimia</taxon>
        <taxon>Mermithida</taxon>
        <taxon>Mermithoidea</taxon>
        <taxon>Mermithidae</taxon>
        <taxon>Romanomermis</taxon>
    </lineage>
</organism>
<sequence length="74" mass="8190">MSTPAVIDYSEKLQALQGDIKNTRCRRGLLFSSIKSSSESLFSSFVISHVALLVSATYRKKACQMSLMCRVVLS</sequence>
<keyword evidence="1" id="KW-0812">Transmembrane</keyword>
<proteinExistence type="predicted"/>